<evidence type="ECO:0000313" key="2">
    <source>
        <dbReference type="Proteomes" id="UP000762676"/>
    </source>
</evidence>
<dbReference type="EMBL" id="BMAT01010387">
    <property type="protein sequence ID" value="GFS25971.1"/>
    <property type="molecule type" value="Genomic_DNA"/>
</dbReference>
<name>A0AAV4JZG2_9GAST</name>
<sequence length="121" mass="13084">MFFVFRGQLTVCFVTSPACEPVVLGGLRLFGVLSCVEVLQCGSLLGRDDSRTVMGAWGVYGGSGCCVGCEVGKVMSGHVRSCEVEFYERSVSAARRIAVEIPPDRSVMFTPSSRDIKFTCK</sequence>
<dbReference type="AlphaFoldDB" id="A0AAV4JZG2"/>
<evidence type="ECO:0008006" key="3">
    <source>
        <dbReference type="Google" id="ProtNLM"/>
    </source>
</evidence>
<gene>
    <name evidence="1" type="ORF">ElyMa_005198500</name>
</gene>
<dbReference type="Proteomes" id="UP000762676">
    <property type="component" value="Unassembled WGS sequence"/>
</dbReference>
<proteinExistence type="predicted"/>
<organism evidence="1 2">
    <name type="scientific">Elysia marginata</name>
    <dbReference type="NCBI Taxonomy" id="1093978"/>
    <lineage>
        <taxon>Eukaryota</taxon>
        <taxon>Metazoa</taxon>
        <taxon>Spiralia</taxon>
        <taxon>Lophotrochozoa</taxon>
        <taxon>Mollusca</taxon>
        <taxon>Gastropoda</taxon>
        <taxon>Heterobranchia</taxon>
        <taxon>Euthyneura</taxon>
        <taxon>Panpulmonata</taxon>
        <taxon>Sacoglossa</taxon>
        <taxon>Placobranchoidea</taxon>
        <taxon>Plakobranchidae</taxon>
        <taxon>Elysia</taxon>
    </lineage>
</organism>
<evidence type="ECO:0000313" key="1">
    <source>
        <dbReference type="EMBL" id="GFS25971.1"/>
    </source>
</evidence>
<comment type="caution">
    <text evidence="1">The sequence shown here is derived from an EMBL/GenBank/DDBJ whole genome shotgun (WGS) entry which is preliminary data.</text>
</comment>
<reference evidence="1 2" key="1">
    <citation type="journal article" date="2021" name="Elife">
        <title>Chloroplast acquisition without the gene transfer in kleptoplastic sea slugs, Plakobranchus ocellatus.</title>
        <authorList>
            <person name="Maeda T."/>
            <person name="Takahashi S."/>
            <person name="Yoshida T."/>
            <person name="Shimamura S."/>
            <person name="Takaki Y."/>
            <person name="Nagai Y."/>
            <person name="Toyoda A."/>
            <person name="Suzuki Y."/>
            <person name="Arimoto A."/>
            <person name="Ishii H."/>
            <person name="Satoh N."/>
            <person name="Nishiyama T."/>
            <person name="Hasebe M."/>
            <person name="Maruyama T."/>
            <person name="Minagawa J."/>
            <person name="Obokata J."/>
            <person name="Shigenobu S."/>
        </authorList>
    </citation>
    <scope>NUCLEOTIDE SEQUENCE [LARGE SCALE GENOMIC DNA]</scope>
</reference>
<keyword evidence="2" id="KW-1185">Reference proteome</keyword>
<accession>A0AAV4JZG2</accession>
<protein>
    <recommendedName>
        <fullName evidence="3">Secreted protein</fullName>
    </recommendedName>
</protein>